<gene>
    <name evidence="2" type="ORF">UFOVP1066_190</name>
    <name evidence="3" type="ORF">UFOVP1315_147</name>
    <name evidence="4" type="ORF">UFOVP1421_108</name>
    <name evidence="5" type="ORF">UFOVP1525_118</name>
    <name evidence="1" type="ORF">UFOVP909_81</name>
</gene>
<evidence type="ECO:0000313" key="5">
    <source>
        <dbReference type="EMBL" id="CAB5238614.1"/>
    </source>
</evidence>
<name>A0A6J5RWN9_9CAUD</name>
<protein>
    <submittedName>
        <fullName evidence="3">Uncharacterized protein</fullName>
    </submittedName>
</protein>
<evidence type="ECO:0000313" key="3">
    <source>
        <dbReference type="EMBL" id="CAB4198556.1"/>
    </source>
</evidence>
<dbReference type="EMBL" id="LR797272">
    <property type="protein sequence ID" value="CAB4198556.1"/>
    <property type="molecule type" value="Genomic_DNA"/>
</dbReference>
<dbReference type="EMBL" id="LR797375">
    <property type="protein sequence ID" value="CAB4211501.1"/>
    <property type="molecule type" value="Genomic_DNA"/>
</dbReference>
<sequence length="203" mass="24443">MNIFYLHENTTECAKQHLDKHVVKMILEYAQLLSTAHRLLDGYEYEGKSISGRKAMRWKLDDSREDNLYLASHMKHPSGIWCRETSANYMWLYSLWRDLMQEYTFRYGKHHVAERLIPFLDVLPTNIKNGDMTPMPQCMPEDYKVPTNSIQAYHNYYINDKQPFAVWTNRPIPEWYVCEWKDRNHKAVYQKQNDRIKFRMVPA</sequence>
<proteinExistence type="predicted"/>
<evidence type="ECO:0000313" key="4">
    <source>
        <dbReference type="EMBL" id="CAB4211501.1"/>
    </source>
</evidence>
<dbReference type="EMBL" id="LR796861">
    <property type="protein sequence ID" value="CAB4170547.1"/>
    <property type="molecule type" value="Genomic_DNA"/>
</dbReference>
<reference evidence="3" key="1">
    <citation type="submission" date="2020-05" db="EMBL/GenBank/DDBJ databases">
        <authorList>
            <person name="Chiriac C."/>
            <person name="Salcher M."/>
            <person name="Ghai R."/>
            <person name="Kavagutti S V."/>
        </authorList>
    </citation>
    <scope>NUCLEOTIDE SEQUENCE</scope>
</reference>
<dbReference type="EMBL" id="LR797019">
    <property type="protein sequence ID" value="CAB4182253.1"/>
    <property type="molecule type" value="Genomic_DNA"/>
</dbReference>
<evidence type="ECO:0000313" key="2">
    <source>
        <dbReference type="EMBL" id="CAB4182253.1"/>
    </source>
</evidence>
<dbReference type="EMBL" id="LR798454">
    <property type="protein sequence ID" value="CAB5238614.1"/>
    <property type="molecule type" value="Genomic_DNA"/>
</dbReference>
<organism evidence="3">
    <name type="scientific">uncultured Caudovirales phage</name>
    <dbReference type="NCBI Taxonomy" id="2100421"/>
    <lineage>
        <taxon>Viruses</taxon>
        <taxon>Duplodnaviria</taxon>
        <taxon>Heunggongvirae</taxon>
        <taxon>Uroviricota</taxon>
        <taxon>Caudoviricetes</taxon>
        <taxon>Peduoviridae</taxon>
        <taxon>Maltschvirus</taxon>
        <taxon>Maltschvirus maltsch</taxon>
    </lineage>
</organism>
<evidence type="ECO:0000313" key="1">
    <source>
        <dbReference type="EMBL" id="CAB4170547.1"/>
    </source>
</evidence>
<accession>A0A6J5RWN9</accession>